<feature type="compositionally biased region" description="Polar residues" evidence="1">
    <location>
        <begin position="1"/>
        <end position="19"/>
    </location>
</feature>
<dbReference type="Proteomes" id="UP000596660">
    <property type="component" value="Unplaced"/>
</dbReference>
<dbReference type="AlphaFoldDB" id="A0A803L5X3"/>
<feature type="compositionally biased region" description="Gly residues" evidence="1">
    <location>
        <begin position="177"/>
        <end position="188"/>
    </location>
</feature>
<evidence type="ECO:0000313" key="2">
    <source>
        <dbReference type="EnsemblPlants" id="AUR62007262-RA:cds"/>
    </source>
</evidence>
<proteinExistence type="predicted"/>
<evidence type="ECO:0000256" key="1">
    <source>
        <dbReference type="SAM" id="MobiDB-lite"/>
    </source>
</evidence>
<feature type="region of interest" description="Disordered" evidence="1">
    <location>
        <begin position="133"/>
        <end position="218"/>
    </location>
</feature>
<name>A0A803L5X3_CHEQI</name>
<feature type="region of interest" description="Disordered" evidence="1">
    <location>
        <begin position="1"/>
        <end position="51"/>
    </location>
</feature>
<dbReference type="PANTHER" id="PTHR34285">
    <property type="entry name" value="OS08G0510800 PROTEIN"/>
    <property type="match status" value="1"/>
</dbReference>
<protein>
    <submittedName>
        <fullName evidence="2">Uncharacterized protein</fullName>
    </submittedName>
</protein>
<reference evidence="2" key="2">
    <citation type="submission" date="2021-03" db="UniProtKB">
        <authorList>
            <consortium name="EnsemblPlants"/>
        </authorList>
    </citation>
    <scope>IDENTIFICATION</scope>
</reference>
<accession>A0A803L5X3</accession>
<dbReference type="Gramene" id="AUR62007262-RA">
    <property type="protein sequence ID" value="AUR62007262-RA:cds"/>
    <property type="gene ID" value="AUR62007262"/>
</dbReference>
<dbReference type="EnsemblPlants" id="AUR62007262-RA">
    <property type="protein sequence ID" value="AUR62007262-RA:cds"/>
    <property type="gene ID" value="AUR62007262"/>
</dbReference>
<evidence type="ECO:0000313" key="3">
    <source>
        <dbReference type="Proteomes" id="UP000596660"/>
    </source>
</evidence>
<organism evidence="2 3">
    <name type="scientific">Chenopodium quinoa</name>
    <name type="common">Quinoa</name>
    <dbReference type="NCBI Taxonomy" id="63459"/>
    <lineage>
        <taxon>Eukaryota</taxon>
        <taxon>Viridiplantae</taxon>
        <taxon>Streptophyta</taxon>
        <taxon>Embryophyta</taxon>
        <taxon>Tracheophyta</taxon>
        <taxon>Spermatophyta</taxon>
        <taxon>Magnoliopsida</taxon>
        <taxon>eudicotyledons</taxon>
        <taxon>Gunneridae</taxon>
        <taxon>Pentapetalae</taxon>
        <taxon>Caryophyllales</taxon>
        <taxon>Chenopodiaceae</taxon>
        <taxon>Chenopodioideae</taxon>
        <taxon>Atripliceae</taxon>
        <taxon>Chenopodium</taxon>
    </lineage>
</organism>
<dbReference type="OMA" id="IEMERVC"/>
<dbReference type="PANTHER" id="PTHR34285:SF6">
    <property type="entry name" value="TRANSMEMBRANE PROTEIN"/>
    <property type="match status" value="1"/>
</dbReference>
<reference evidence="2" key="1">
    <citation type="journal article" date="2017" name="Nature">
        <title>The genome of Chenopodium quinoa.</title>
        <authorList>
            <person name="Jarvis D.E."/>
            <person name="Ho Y.S."/>
            <person name="Lightfoot D.J."/>
            <person name="Schmoeckel S.M."/>
            <person name="Li B."/>
            <person name="Borm T.J.A."/>
            <person name="Ohyanagi H."/>
            <person name="Mineta K."/>
            <person name="Michell C.T."/>
            <person name="Saber N."/>
            <person name="Kharbatia N.M."/>
            <person name="Rupper R.R."/>
            <person name="Sharp A.R."/>
            <person name="Dally N."/>
            <person name="Boughton B.A."/>
            <person name="Woo Y.H."/>
            <person name="Gao G."/>
            <person name="Schijlen E.G.W.M."/>
            <person name="Guo X."/>
            <person name="Momin A.A."/>
            <person name="Negrao S."/>
            <person name="Al-Babili S."/>
            <person name="Gehring C."/>
            <person name="Roessner U."/>
            <person name="Jung C."/>
            <person name="Murphy K."/>
            <person name="Arold S.T."/>
            <person name="Gojobori T."/>
            <person name="van der Linden C.G."/>
            <person name="van Loo E.N."/>
            <person name="Jellen E.N."/>
            <person name="Maughan P.J."/>
            <person name="Tester M."/>
        </authorList>
    </citation>
    <scope>NUCLEOTIDE SEQUENCE [LARGE SCALE GENOMIC DNA]</scope>
    <source>
        <strain evidence="2">cv. PI 614886</strain>
    </source>
</reference>
<keyword evidence="3" id="KW-1185">Reference proteome</keyword>
<sequence length="218" mass="23456">MGNFSLFKSVNSDDFSTNQLGGGPPNGELSTGSVSDFEVRDGSSDGSGLRGKPLVWGDLKKNSSILSGILVAARTSMPLTKRAMVNFRWGVSFPSAECGGGVSEVKPQFPVWMGREVEDLKRENREMKQALEGMRGKVPVSRSRGDGREGDVVGKRMMPLPIIESSSEFDKWRSKKGGGNGNGNGGNEENGHRESKKSTSRMSEVENELQKAIKAASA</sequence>
<feature type="compositionally biased region" description="Basic and acidic residues" evidence="1">
    <location>
        <begin position="143"/>
        <end position="154"/>
    </location>
</feature>